<gene>
    <name evidence="2" type="ORF">EKH80_22855</name>
</gene>
<feature type="domain" description="Transcription regulator PadR N-terminal" evidence="1">
    <location>
        <begin position="23"/>
        <end position="90"/>
    </location>
</feature>
<dbReference type="InterPro" id="IPR052509">
    <property type="entry name" value="Metal_resp_DNA-bind_regulator"/>
</dbReference>
<accession>A0A432LZH5</accession>
<evidence type="ECO:0000259" key="1">
    <source>
        <dbReference type="Pfam" id="PF03551"/>
    </source>
</evidence>
<name>A0A432LZH5_9GAMM</name>
<dbReference type="Proteomes" id="UP000274358">
    <property type="component" value="Unassembled WGS sequence"/>
</dbReference>
<dbReference type="InterPro" id="IPR036390">
    <property type="entry name" value="WH_DNA-bd_sf"/>
</dbReference>
<protein>
    <submittedName>
        <fullName evidence="2">PadR family transcriptional regulator</fullName>
    </submittedName>
</protein>
<dbReference type="EMBL" id="RYYV01000037">
    <property type="protein sequence ID" value="RUL69172.1"/>
    <property type="molecule type" value="Genomic_DNA"/>
</dbReference>
<sequence>MEAGPEAEHLSIELRRGMITLAVLIQLRSENHGYGVKQALSQLGMSLKEGTLYPMLRRLEAQGALKSRWDTKGDRLRKYYSLSEQGAVMLDAMRKQRELLVQIIEELEKSVFDEWVGERDLAQTELK</sequence>
<proteinExistence type="predicted"/>
<evidence type="ECO:0000313" key="2">
    <source>
        <dbReference type="EMBL" id="RUL69172.1"/>
    </source>
</evidence>
<dbReference type="SUPFAM" id="SSF46785">
    <property type="entry name" value="Winged helix' DNA-binding domain"/>
    <property type="match status" value="1"/>
</dbReference>
<dbReference type="InterPro" id="IPR005149">
    <property type="entry name" value="Tscrpt_reg_PadR_N"/>
</dbReference>
<keyword evidence="3" id="KW-1185">Reference proteome</keyword>
<dbReference type="OrthoDB" id="3186544at2"/>
<dbReference type="AlphaFoldDB" id="A0A432LZH5"/>
<dbReference type="Pfam" id="PF03551">
    <property type="entry name" value="PadR"/>
    <property type="match status" value="1"/>
</dbReference>
<reference evidence="2 3" key="1">
    <citation type="submission" date="2018-12" db="EMBL/GenBank/DDBJ databases">
        <title>Dyella dinghuensis sp. nov. DHOA06 and Dyella choica sp. nov. 4M-K27, isolated from forest soil.</title>
        <authorList>
            <person name="Qiu L.-H."/>
            <person name="Gao Z.-H."/>
        </authorList>
    </citation>
    <scope>NUCLEOTIDE SEQUENCE [LARGE SCALE GENOMIC DNA]</scope>
    <source>
        <strain evidence="2 3">4M-K27</strain>
    </source>
</reference>
<dbReference type="PANTHER" id="PTHR33169:SF14">
    <property type="entry name" value="TRANSCRIPTIONAL REGULATOR RV3488"/>
    <property type="match status" value="1"/>
</dbReference>
<comment type="caution">
    <text evidence="2">The sequence shown here is derived from an EMBL/GenBank/DDBJ whole genome shotgun (WGS) entry which is preliminary data.</text>
</comment>
<dbReference type="PANTHER" id="PTHR33169">
    <property type="entry name" value="PADR-FAMILY TRANSCRIPTIONAL REGULATOR"/>
    <property type="match status" value="1"/>
</dbReference>
<dbReference type="Gene3D" id="1.10.10.10">
    <property type="entry name" value="Winged helix-like DNA-binding domain superfamily/Winged helix DNA-binding domain"/>
    <property type="match status" value="1"/>
</dbReference>
<evidence type="ECO:0000313" key="3">
    <source>
        <dbReference type="Proteomes" id="UP000274358"/>
    </source>
</evidence>
<dbReference type="InterPro" id="IPR036388">
    <property type="entry name" value="WH-like_DNA-bd_sf"/>
</dbReference>
<organism evidence="2 3">
    <name type="scientific">Dyella choica</name>
    <dbReference type="NCBI Taxonomy" id="1927959"/>
    <lineage>
        <taxon>Bacteria</taxon>
        <taxon>Pseudomonadati</taxon>
        <taxon>Pseudomonadota</taxon>
        <taxon>Gammaproteobacteria</taxon>
        <taxon>Lysobacterales</taxon>
        <taxon>Rhodanobacteraceae</taxon>
        <taxon>Dyella</taxon>
    </lineage>
</organism>